<dbReference type="EMBL" id="JNBS01000375">
    <property type="protein sequence ID" value="OQS06092.1"/>
    <property type="molecule type" value="Genomic_DNA"/>
</dbReference>
<dbReference type="PANTHER" id="PTHR28360:SF1">
    <property type="entry name" value="DYNACTIN SUBUNIT 3"/>
    <property type="match status" value="1"/>
</dbReference>
<dbReference type="InterPro" id="IPR009991">
    <property type="entry name" value="DCTN3"/>
</dbReference>
<sequence length="189" mass="21274">MTDAVTEAEILALERRLALLQGIVGKRNEASVAPSVHVRLQELTEKLNQVETHLDPPNFGALRNAYEQNKKLLEPGFLQELKLQSHASSSAMEETKKAIVLTSMDAVNRMASDAQSVQELERYVDIPAIAPQVHEALTRAETANLLLAQQVMARHGQVESLLLQYSRIMENMSKKFQLYDQLLTQLEKR</sequence>
<keyword evidence="2" id="KW-1185">Reference proteome</keyword>
<dbReference type="GO" id="GO:0061640">
    <property type="term" value="P:cytoskeleton-dependent cytokinesis"/>
    <property type="evidence" value="ECO:0007669"/>
    <property type="project" value="InterPro"/>
</dbReference>
<dbReference type="Proteomes" id="UP000243217">
    <property type="component" value="Unassembled WGS sequence"/>
</dbReference>
<comment type="caution">
    <text evidence="1">The sequence shown here is derived from an EMBL/GenBank/DDBJ whole genome shotgun (WGS) entry which is preliminary data.</text>
</comment>
<dbReference type="OrthoDB" id="71244at2759"/>
<accession>A0A1W0A735</accession>
<gene>
    <name evidence="1" type="ORF">THRCLA_20446</name>
</gene>
<protein>
    <recommendedName>
        <fullName evidence="3">Dynactin subunit 3</fullName>
    </recommendedName>
</protein>
<name>A0A1W0A735_9STRA</name>
<evidence type="ECO:0000313" key="1">
    <source>
        <dbReference type="EMBL" id="OQS06092.1"/>
    </source>
</evidence>
<organism evidence="1 2">
    <name type="scientific">Thraustotheca clavata</name>
    <dbReference type="NCBI Taxonomy" id="74557"/>
    <lineage>
        <taxon>Eukaryota</taxon>
        <taxon>Sar</taxon>
        <taxon>Stramenopiles</taxon>
        <taxon>Oomycota</taxon>
        <taxon>Saprolegniomycetes</taxon>
        <taxon>Saprolegniales</taxon>
        <taxon>Achlyaceae</taxon>
        <taxon>Thraustotheca</taxon>
    </lineage>
</organism>
<evidence type="ECO:0000313" key="2">
    <source>
        <dbReference type="Proteomes" id="UP000243217"/>
    </source>
</evidence>
<dbReference type="GO" id="GO:0005869">
    <property type="term" value="C:dynactin complex"/>
    <property type="evidence" value="ECO:0007669"/>
    <property type="project" value="InterPro"/>
</dbReference>
<dbReference type="AlphaFoldDB" id="A0A1W0A735"/>
<proteinExistence type="predicted"/>
<reference evidence="1 2" key="1">
    <citation type="journal article" date="2014" name="Genome Biol. Evol.">
        <title>The secreted proteins of Achlya hypogyna and Thraustotheca clavata identify the ancestral oomycete secretome and reveal gene acquisitions by horizontal gene transfer.</title>
        <authorList>
            <person name="Misner I."/>
            <person name="Blouin N."/>
            <person name="Leonard G."/>
            <person name="Richards T.A."/>
            <person name="Lane C.E."/>
        </authorList>
    </citation>
    <scope>NUCLEOTIDE SEQUENCE [LARGE SCALE GENOMIC DNA]</scope>
    <source>
        <strain evidence="1 2">ATCC 34112</strain>
    </source>
</reference>
<dbReference type="PANTHER" id="PTHR28360">
    <property type="entry name" value="DYNACTIN SUBUNIT 3"/>
    <property type="match status" value="1"/>
</dbReference>
<dbReference type="Pfam" id="PF07426">
    <property type="entry name" value="Dynactin_p22"/>
    <property type="match status" value="1"/>
</dbReference>
<evidence type="ECO:0008006" key="3">
    <source>
        <dbReference type="Google" id="ProtNLM"/>
    </source>
</evidence>